<keyword evidence="7 8" id="KW-0472">Membrane</keyword>
<dbReference type="GO" id="GO:0055085">
    <property type="term" value="P:transmembrane transport"/>
    <property type="evidence" value="ECO:0007669"/>
    <property type="project" value="InterPro"/>
</dbReference>
<feature type="transmembrane region" description="Helical" evidence="8">
    <location>
        <begin position="194"/>
        <end position="215"/>
    </location>
</feature>
<reference evidence="9" key="1">
    <citation type="journal article" date="2014" name="Int. J. Syst. Evol. Microbiol.">
        <title>Complete genome sequence of Corynebacterium casei LMG S-19264T (=DSM 44701T), isolated from a smear-ripened cheese.</title>
        <authorList>
            <consortium name="US DOE Joint Genome Institute (JGI-PGF)"/>
            <person name="Walter F."/>
            <person name="Albersmeier A."/>
            <person name="Kalinowski J."/>
            <person name="Ruckert C."/>
        </authorList>
    </citation>
    <scope>NUCLEOTIDE SEQUENCE</scope>
    <source>
        <strain evidence="9">NBRC 103034</strain>
    </source>
</reference>
<dbReference type="Gene3D" id="1.20.1530.20">
    <property type="match status" value="1"/>
</dbReference>
<dbReference type="GeneID" id="99693741"/>
<dbReference type="PANTHER" id="PTHR36838:SF3">
    <property type="entry name" value="TRANSPORTER AUXIN EFFLUX CARRIER EC FAMILY"/>
    <property type="match status" value="1"/>
</dbReference>
<feature type="transmembrane region" description="Helical" evidence="8">
    <location>
        <begin position="227"/>
        <end position="248"/>
    </location>
</feature>
<comment type="similarity">
    <text evidence="2">Belongs to the auxin efflux carrier (TC 2.A.69) family.</text>
</comment>
<evidence type="ECO:0000256" key="4">
    <source>
        <dbReference type="ARBA" id="ARBA00022475"/>
    </source>
</evidence>
<keyword evidence="5 8" id="KW-0812">Transmembrane</keyword>
<evidence type="ECO:0000256" key="8">
    <source>
        <dbReference type="SAM" id="Phobius"/>
    </source>
</evidence>
<feature type="transmembrane region" description="Helical" evidence="8">
    <location>
        <begin position="98"/>
        <end position="121"/>
    </location>
</feature>
<dbReference type="Pfam" id="PF03547">
    <property type="entry name" value="Mem_trans"/>
    <property type="match status" value="1"/>
</dbReference>
<reference evidence="9" key="2">
    <citation type="submission" date="2023-01" db="EMBL/GenBank/DDBJ databases">
        <title>Draft genome sequence of Pseudoalteromonas tetraodonis strain NBRC 103034.</title>
        <authorList>
            <person name="Sun Q."/>
            <person name="Mori K."/>
        </authorList>
    </citation>
    <scope>NUCLEOTIDE SEQUENCE</scope>
    <source>
        <strain evidence="9">NBRC 103034</strain>
    </source>
</reference>
<keyword evidence="6 8" id="KW-1133">Transmembrane helix</keyword>
<evidence type="ECO:0000313" key="9">
    <source>
        <dbReference type="EMBL" id="GLQ03631.1"/>
    </source>
</evidence>
<feature type="transmembrane region" description="Helical" evidence="8">
    <location>
        <begin position="169"/>
        <end position="188"/>
    </location>
</feature>
<comment type="subcellular location">
    <subcellularLocation>
        <location evidence="1">Cell membrane</location>
        <topology evidence="1">Multi-pass membrane protein</topology>
    </subcellularLocation>
</comment>
<evidence type="ECO:0000256" key="5">
    <source>
        <dbReference type="ARBA" id="ARBA00022692"/>
    </source>
</evidence>
<keyword evidence="10" id="KW-1185">Reference proteome</keyword>
<feature type="transmembrane region" description="Helical" evidence="8">
    <location>
        <begin position="127"/>
        <end position="148"/>
    </location>
</feature>
<protein>
    <submittedName>
        <fullName evidence="9">Malonate transporter</fullName>
    </submittedName>
</protein>
<dbReference type="RefSeq" id="WP_013464518.1">
    <property type="nucleotide sequence ID" value="NZ_BJXY01000021.1"/>
</dbReference>
<keyword evidence="3" id="KW-0813">Transport</keyword>
<dbReference type="PANTHER" id="PTHR36838">
    <property type="entry name" value="AUXIN EFFLUX CARRIER FAMILY PROTEIN"/>
    <property type="match status" value="1"/>
</dbReference>
<evidence type="ECO:0000256" key="6">
    <source>
        <dbReference type="ARBA" id="ARBA00022989"/>
    </source>
</evidence>
<accession>A0AA37S4J3</accession>
<evidence type="ECO:0000256" key="1">
    <source>
        <dbReference type="ARBA" id="ARBA00004651"/>
    </source>
</evidence>
<proteinExistence type="inferred from homology"/>
<dbReference type="AlphaFoldDB" id="A0AA37S4J3"/>
<feature type="transmembrane region" description="Helical" evidence="8">
    <location>
        <begin position="6"/>
        <end position="25"/>
    </location>
</feature>
<name>A0AA37S4J3_9GAMM</name>
<keyword evidence="4" id="KW-1003">Cell membrane</keyword>
<comment type="caution">
    <text evidence="9">The sequence shown here is derived from an EMBL/GenBank/DDBJ whole genome shotgun (WGS) entry which is preliminary data.</text>
</comment>
<dbReference type="GO" id="GO:0005886">
    <property type="term" value="C:plasma membrane"/>
    <property type="evidence" value="ECO:0007669"/>
    <property type="project" value="UniProtKB-SubCell"/>
</dbReference>
<dbReference type="InterPro" id="IPR004776">
    <property type="entry name" value="Mem_transp_PIN-like"/>
</dbReference>
<feature type="transmembrane region" description="Helical" evidence="8">
    <location>
        <begin position="66"/>
        <end position="86"/>
    </location>
</feature>
<organism evidence="9 10">
    <name type="scientific">Pseudoalteromonas tetraodonis GFC</name>
    <dbReference type="NCBI Taxonomy" id="1315271"/>
    <lineage>
        <taxon>Bacteria</taxon>
        <taxon>Pseudomonadati</taxon>
        <taxon>Pseudomonadota</taxon>
        <taxon>Gammaproteobacteria</taxon>
        <taxon>Alteromonadales</taxon>
        <taxon>Pseudoalteromonadaceae</taxon>
        <taxon>Pseudoalteromonas</taxon>
    </lineage>
</organism>
<feature type="transmembrane region" description="Helical" evidence="8">
    <location>
        <begin position="284"/>
        <end position="305"/>
    </location>
</feature>
<dbReference type="Proteomes" id="UP001161408">
    <property type="component" value="Unassembled WGS sequence"/>
</dbReference>
<evidence type="ECO:0000313" key="10">
    <source>
        <dbReference type="Proteomes" id="UP001161408"/>
    </source>
</evidence>
<dbReference type="InterPro" id="IPR038770">
    <property type="entry name" value="Na+/solute_symporter_sf"/>
</dbReference>
<feature type="transmembrane region" description="Helical" evidence="8">
    <location>
        <begin position="254"/>
        <end position="272"/>
    </location>
</feature>
<evidence type="ECO:0000256" key="3">
    <source>
        <dbReference type="ARBA" id="ARBA00022448"/>
    </source>
</evidence>
<evidence type="ECO:0000256" key="2">
    <source>
        <dbReference type="ARBA" id="ARBA00010145"/>
    </source>
</evidence>
<gene>
    <name evidence="9" type="ORF">GCM10007914_25120</name>
</gene>
<dbReference type="EMBL" id="BSNE01000014">
    <property type="protein sequence ID" value="GLQ03631.1"/>
    <property type="molecule type" value="Genomic_DNA"/>
</dbReference>
<feature type="transmembrane region" description="Helical" evidence="8">
    <location>
        <begin position="37"/>
        <end position="54"/>
    </location>
</feature>
<sequence length="307" mass="33503">MHIFSIIFPLIFIVLCGYIASRSQFLERIHITGLSKFTFYISVPSFLFLNMAQADLKTSVSLNGFLSFYIPVILIYFFALIIDRYTLSKHPQYERHSVFALGSSYSNTVLVGLPIIIAALGEQMMGIIFMIITFHSALLFTLTFLISANSASHVFSWSTFAKNMLLNPVVLSISTGLLVNLAGITLFSDLTNGLALLAKPAIACALFVLGANLAFYKISDNWQAAAIASLLKLVILPALVLVLGSHVFAINESLLKVLVLLSASPLGVNAYLIACQIKQHQDTLASAVVLSTVLSVVSFSMWLTILL</sequence>
<evidence type="ECO:0000256" key="7">
    <source>
        <dbReference type="ARBA" id="ARBA00023136"/>
    </source>
</evidence>